<name>A0ACA9PPD0_9GLOM</name>
<sequence length="67" mass="7996">ERQLVEFDPGIRNLITAVDDKRTWNGDEAFYIRERKEMPEAFNLSKELNILVPVICRIIKESFHYMP</sequence>
<feature type="non-terminal residue" evidence="1">
    <location>
        <position position="1"/>
    </location>
</feature>
<comment type="caution">
    <text evidence="1">The sequence shown here is derived from an EMBL/GenBank/DDBJ whole genome shotgun (WGS) entry which is preliminary data.</text>
</comment>
<reference evidence="1" key="1">
    <citation type="submission" date="2021-06" db="EMBL/GenBank/DDBJ databases">
        <authorList>
            <person name="Kallberg Y."/>
            <person name="Tangrot J."/>
            <person name="Rosling A."/>
        </authorList>
    </citation>
    <scope>NUCLEOTIDE SEQUENCE</scope>
    <source>
        <strain evidence="1">MA461A</strain>
    </source>
</reference>
<evidence type="ECO:0000313" key="2">
    <source>
        <dbReference type="Proteomes" id="UP000789920"/>
    </source>
</evidence>
<accession>A0ACA9PPD0</accession>
<evidence type="ECO:0000313" key="1">
    <source>
        <dbReference type="EMBL" id="CAG8713709.1"/>
    </source>
</evidence>
<proteinExistence type="predicted"/>
<keyword evidence="2" id="KW-1185">Reference proteome</keyword>
<protein>
    <submittedName>
        <fullName evidence="1">34084_t:CDS:1</fullName>
    </submittedName>
</protein>
<dbReference type="Proteomes" id="UP000789920">
    <property type="component" value="Unassembled WGS sequence"/>
</dbReference>
<gene>
    <name evidence="1" type="ORF">RPERSI_LOCUS10730</name>
</gene>
<organism evidence="1 2">
    <name type="scientific">Racocetra persica</name>
    <dbReference type="NCBI Taxonomy" id="160502"/>
    <lineage>
        <taxon>Eukaryota</taxon>
        <taxon>Fungi</taxon>
        <taxon>Fungi incertae sedis</taxon>
        <taxon>Mucoromycota</taxon>
        <taxon>Glomeromycotina</taxon>
        <taxon>Glomeromycetes</taxon>
        <taxon>Diversisporales</taxon>
        <taxon>Gigasporaceae</taxon>
        <taxon>Racocetra</taxon>
    </lineage>
</organism>
<dbReference type="EMBL" id="CAJVQC010021510">
    <property type="protein sequence ID" value="CAG8713709.1"/>
    <property type="molecule type" value="Genomic_DNA"/>
</dbReference>